<feature type="region of interest" description="Disordered" evidence="1">
    <location>
        <begin position="1"/>
        <end position="35"/>
    </location>
</feature>
<keyword evidence="3" id="KW-1185">Reference proteome</keyword>
<dbReference type="EMBL" id="AWUE01016233">
    <property type="protein sequence ID" value="OMO93754.1"/>
    <property type="molecule type" value="Genomic_DNA"/>
</dbReference>
<comment type="caution">
    <text evidence="2">The sequence shown here is derived from an EMBL/GenBank/DDBJ whole genome shotgun (WGS) entry which is preliminary data.</text>
</comment>
<dbReference type="AlphaFoldDB" id="A0A1R3JG02"/>
<evidence type="ECO:0000256" key="1">
    <source>
        <dbReference type="SAM" id="MobiDB-lite"/>
    </source>
</evidence>
<reference evidence="3" key="1">
    <citation type="submission" date="2013-09" db="EMBL/GenBank/DDBJ databases">
        <title>Corchorus olitorius genome sequencing.</title>
        <authorList>
            <person name="Alam M."/>
            <person name="Haque M.S."/>
            <person name="Islam M.S."/>
            <person name="Emdad E.M."/>
            <person name="Islam M.M."/>
            <person name="Ahmed B."/>
            <person name="Halim A."/>
            <person name="Hossen Q.M.M."/>
            <person name="Hossain M.Z."/>
            <person name="Ahmed R."/>
            <person name="Khan M.M."/>
            <person name="Islam R."/>
            <person name="Rashid M.M."/>
            <person name="Khan S.A."/>
            <person name="Rahman M.S."/>
            <person name="Alam M."/>
            <person name="Yahiya A.S."/>
            <person name="Khan M.S."/>
            <person name="Azam M.S."/>
            <person name="Haque T."/>
            <person name="Lashkar M.Z.H."/>
            <person name="Akhand A.I."/>
            <person name="Morshed G."/>
            <person name="Roy S."/>
            <person name="Uddin K.S."/>
            <person name="Rabeya T."/>
            <person name="Hossain A.S."/>
            <person name="Chowdhury A."/>
            <person name="Snigdha A.R."/>
            <person name="Mortoza M.S."/>
            <person name="Matin S.A."/>
            <person name="Hoque S.M.E."/>
            <person name="Islam M.K."/>
            <person name="Roy D.K."/>
            <person name="Haider R."/>
            <person name="Moosa M.M."/>
            <person name="Elias S.M."/>
            <person name="Hasan A.M."/>
            <person name="Jahan S."/>
            <person name="Shafiuddin M."/>
            <person name="Mahmood N."/>
            <person name="Shommy N.S."/>
        </authorList>
    </citation>
    <scope>NUCLEOTIDE SEQUENCE [LARGE SCALE GENOMIC DNA]</scope>
    <source>
        <strain evidence="3">cv. O-4</strain>
    </source>
</reference>
<evidence type="ECO:0000313" key="2">
    <source>
        <dbReference type="EMBL" id="OMO93754.1"/>
    </source>
</evidence>
<name>A0A1R3JG02_9ROSI</name>
<feature type="compositionally biased region" description="Polar residues" evidence="1">
    <location>
        <begin position="1"/>
        <end position="13"/>
    </location>
</feature>
<protein>
    <submittedName>
        <fullName evidence="2">Uncharacterized protein</fullName>
    </submittedName>
</protein>
<sequence length="35" mass="3846">MTTITSLAMQQEHATLRDDPKIGPPSDTRPFGEFG</sequence>
<accession>A0A1R3JG02</accession>
<dbReference type="Proteomes" id="UP000187203">
    <property type="component" value="Unassembled WGS sequence"/>
</dbReference>
<gene>
    <name evidence="2" type="ORF">COLO4_16697</name>
</gene>
<evidence type="ECO:0000313" key="3">
    <source>
        <dbReference type="Proteomes" id="UP000187203"/>
    </source>
</evidence>
<organism evidence="2 3">
    <name type="scientific">Corchorus olitorius</name>
    <dbReference type="NCBI Taxonomy" id="93759"/>
    <lineage>
        <taxon>Eukaryota</taxon>
        <taxon>Viridiplantae</taxon>
        <taxon>Streptophyta</taxon>
        <taxon>Embryophyta</taxon>
        <taxon>Tracheophyta</taxon>
        <taxon>Spermatophyta</taxon>
        <taxon>Magnoliopsida</taxon>
        <taxon>eudicotyledons</taxon>
        <taxon>Gunneridae</taxon>
        <taxon>Pentapetalae</taxon>
        <taxon>rosids</taxon>
        <taxon>malvids</taxon>
        <taxon>Malvales</taxon>
        <taxon>Malvaceae</taxon>
        <taxon>Grewioideae</taxon>
        <taxon>Apeibeae</taxon>
        <taxon>Corchorus</taxon>
    </lineage>
</organism>
<proteinExistence type="predicted"/>